<sequence length="130" mass="14420">MTRRDAAALPAKVRKLRCAVYTRKSTEEGLEKEFNSLDAQREACEAFIASQRAEGRVPVHDRYDDGGVSGGTLDRPALKRLLTDIEAGLVDVVVVYKIDRLSRSLMDFARLGPEPKLLDATRDDLIQASC</sequence>
<dbReference type="Proteomes" id="UP000562254">
    <property type="component" value="Unassembled WGS sequence"/>
</dbReference>
<organism evidence="2 3">
    <name type="scientific">Neoroseomonas alkaliterrae</name>
    <dbReference type="NCBI Taxonomy" id="1452450"/>
    <lineage>
        <taxon>Bacteria</taxon>
        <taxon>Pseudomonadati</taxon>
        <taxon>Pseudomonadota</taxon>
        <taxon>Alphaproteobacteria</taxon>
        <taxon>Acetobacterales</taxon>
        <taxon>Acetobacteraceae</taxon>
        <taxon>Neoroseomonas</taxon>
    </lineage>
</organism>
<dbReference type="GO" id="GO:0000150">
    <property type="term" value="F:DNA strand exchange activity"/>
    <property type="evidence" value="ECO:0007669"/>
    <property type="project" value="InterPro"/>
</dbReference>
<proteinExistence type="predicted"/>
<dbReference type="Pfam" id="PF00239">
    <property type="entry name" value="Resolvase"/>
    <property type="match status" value="1"/>
</dbReference>
<dbReference type="SUPFAM" id="SSF53041">
    <property type="entry name" value="Resolvase-like"/>
    <property type="match status" value="1"/>
</dbReference>
<evidence type="ECO:0000259" key="1">
    <source>
        <dbReference type="PROSITE" id="PS51736"/>
    </source>
</evidence>
<dbReference type="Gene3D" id="3.40.50.1390">
    <property type="entry name" value="Resolvase, N-terminal catalytic domain"/>
    <property type="match status" value="1"/>
</dbReference>
<dbReference type="InterPro" id="IPR006119">
    <property type="entry name" value="Resolv_N"/>
</dbReference>
<comment type="caution">
    <text evidence="2">The sequence shown here is derived from an EMBL/GenBank/DDBJ whole genome shotgun (WGS) entry which is preliminary data.</text>
</comment>
<accession>A0A840XXK0</accession>
<evidence type="ECO:0000313" key="3">
    <source>
        <dbReference type="Proteomes" id="UP000562254"/>
    </source>
</evidence>
<keyword evidence="3" id="KW-1185">Reference proteome</keyword>
<dbReference type="EMBL" id="JACIJE010000033">
    <property type="protein sequence ID" value="MBB5691950.1"/>
    <property type="molecule type" value="Genomic_DNA"/>
</dbReference>
<reference evidence="2 3" key="1">
    <citation type="submission" date="2020-08" db="EMBL/GenBank/DDBJ databases">
        <title>Genomic Encyclopedia of Type Strains, Phase IV (KMG-IV): sequencing the most valuable type-strain genomes for metagenomic binning, comparative biology and taxonomic classification.</title>
        <authorList>
            <person name="Goeker M."/>
        </authorList>
    </citation>
    <scope>NUCLEOTIDE SEQUENCE [LARGE SCALE GENOMIC DNA]</scope>
    <source>
        <strain evidence="2 3">DSM 25895</strain>
    </source>
</reference>
<feature type="domain" description="Resolvase/invertase-type recombinase catalytic" evidence="1">
    <location>
        <begin position="17"/>
        <end position="130"/>
    </location>
</feature>
<dbReference type="InterPro" id="IPR050639">
    <property type="entry name" value="SSR_resolvase"/>
</dbReference>
<dbReference type="InterPro" id="IPR036162">
    <property type="entry name" value="Resolvase-like_N_sf"/>
</dbReference>
<dbReference type="CDD" id="cd00338">
    <property type="entry name" value="Ser_Recombinase"/>
    <property type="match status" value="1"/>
</dbReference>
<dbReference type="AlphaFoldDB" id="A0A840XXK0"/>
<gene>
    <name evidence="2" type="ORF">FHS88_004117</name>
</gene>
<evidence type="ECO:0000313" key="2">
    <source>
        <dbReference type="EMBL" id="MBB5691950.1"/>
    </source>
</evidence>
<dbReference type="PANTHER" id="PTHR30461">
    <property type="entry name" value="DNA-INVERTASE FROM LAMBDOID PROPHAGE"/>
    <property type="match status" value="1"/>
</dbReference>
<dbReference type="GO" id="GO:0003677">
    <property type="term" value="F:DNA binding"/>
    <property type="evidence" value="ECO:0007669"/>
    <property type="project" value="InterPro"/>
</dbReference>
<protein>
    <submittedName>
        <fullName evidence="2">DNA invertase Pin-like site-specific DNA recombinase</fullName>
    </submittedName>
</protein>
<name>A0A840XXK0_9PROT</name>
<dbReference type="PANTHER" id="PTHR30461:SF23">
    <property type="entry name" value="DNA RECOMBINASE-RELATED"/>
    <property type="match status" value="1"/>
</dbReference>
<dbReference type="SMART" id="SM00857">
    <property type="entry name" value="Resolvase"/>
    <property type="match status" value="1"/>
</dbReference>
<dbReference type="PROSITE" id="PS51736">
    <property type="entry name" value="RECOMBINASES_3"/>
    <property type="match status" value="1"/>
</dbReference>